<reference evidence="10" key="1">
    <citation type="submission" date="2023-07" db="EMBL/GenBank/DDBJ databases">
        <authorList>
            <person name="Colorado M.A."/>
            <person name="Villamil L.M."/>
            <person name="Melo J.F."/>
            <person name="Rodriguez J.A."/>
            <person name="Ruiz R.Y."/>
        </authorList>
    </citation>
    <scope>NUCLEOTIDE SEQUENCE [LARGE SCALE GENOMIC DNA]</scope>
    <source>
        <strain evidence="10">C33</strain>
    </source>
</reference>
<evidence type="ECO:0000256" key="5">
    <source>
        <dbReference type="HAMAP-Rule" id="MF_01080"/>
    </source>
</evidence>
<dbReference type="CDD" id="cd02573">
    <property type="entry name" value="PseudoU_synth_EcTruB"/>
    <property type="match status" value="1"/>
</dbReference>
<feature type="domain" description="Pseudouridine synthase II N-terminal" evidence="6">
    <location>
        <begin position="23"/>
        <end position="171"/>
    </location>
</feature>
<dbReference type="PANTHER" id="PTHR13767:SF2">
    <property type="entry name" value="PSEUDOURIDYLATE SYNTHASE TRUB1"/>
    <property type="match status" value="1"/>
</dbReference>
<dbReference type="Pfam" id="PF16198">
    <property type="entry name" value="TruB_C_2"/>
    <property type="match status" value="1"/>
</dbReference>
<evidence type="ECO:0000259" key="7">
    <source>
        <dbReference type="Pfam" id="PF09157"/>
    </source>
</evidence>
<comment type="caution">
    <text evidence="9">The sequence shown here is derived from an EMBL/GenBank/DDBJ whole genome shotgun (WGS) entry which is preliminary data.</text>
</comment>
<dbReference type="InterPro" id="IPR014780">
    <property type="entry name" value="tRNA_psdUridine_synth_TruB"/>
</dbReference>
<keyword evidence="4 5" id="KW-0413">Isomerase</keyword>
<comment type="function">
    <text evidence="5">Responsible for synthesis of pseudouridine from uracil-55 in the psi GC loop of transfer RNAs.</text>
</comment>
<sequence>MEGIIVIDKPKGITSFDVIRVLRRTLKEKRIGHTGTLDPLATGILVICVGRATKLAQDIEGYQKEYVADLELGFKTDTYDIEGKVLDRIENFNISKERFENELEKFQGDIKQVPPMYSAIKVDGKKLYELAREGVEIERKPRDVNISKIDLLAFDGIKAKISCTVSKGTYIRSLIYDLGENLKTFATMTDLRRTKVGPEDLDRSFTLEAIEKMVSENDFSFLVSIEDYFNFPKVEIEDETDLKLFVNGQRCKKRINEGKYRVYSKNKFIGLGEIKNGLLKGYKYY</sequence>
<evidence type="ECO:0000256" key="3">
    <source>
        <dbReference type="ARBA" id="ARBA00022694"/>
    </source>
</evidence>
<dbReference type="EC" id="5.4.99.25" evidence="5"/>
<organism evidence="9 10">
    <name type="scientific">Candidatus Cetobacterium colombiensis</name>
    <dbReference type="NCBI Taxonomy" id="3073100"/>
    <lineage>
        <taxon>Bacteria</taxon>
        <taxon>Fusobacteriati</taxon>
        <taxon>Fusobacteriota</taxon>
        <taxon>Fusobacteriia</taxon>
        <taxon>Fusobacteriales</taxon>
        <taxon>Fusobacteriaceae</taxon>
        <taxon>Cetobacterium</taxon>
    </lineage>
</organism>
<comment type="similarity">
    <text evidence="2 5">Belongs to the pseudouridine synthase TruB family. Type 1 subfamily.</text>
</comment>
<dbReference type="InterPro" id="IPR020103">
    <property type="entry name" value="PsdUridine_synth_cat_dom_sf"/>
</dbReference>
<dbReference type="InterPro" id="IPR002501">
    <property type="entry name" value="PsdUridine_synth_N"/>
</dbReference>
<comment type="catalytic activity">
    <reaction evidence="1 5">
        <text>uridine(55) in tRNA = pseudouridine(55) in tRNA</text>
        <dbReference type="Rhea" id="RHEA:42532"/>
        <dbReference type="Rhea" id="RHEA-COMP:10101"/>
        <dbReference type="Rhea" id="RHEA-COMP:10102"/>
        <dbReference type="ChEBI" id="CHEBI:65314"/>
        <dbReference type="ChEBI" id="CHEBI:65315"/>
        <dbReference type="EC" id="5.4.99.25"/>
    </reaction>
</comment>
<feature type="active site" description="Nucleophile" evidence="5">
    <location>
        <position position="38"/>
    </location>
</feature>
<dbReference type="PANTHER" id="PTHR13767">
    <property type="entry name" value="TRNA-PSEUDOURIDINE SYNTHASE"/>
    <property type="match status" value="1"/>
</dbReference>
<dbReference type="InterPro" id="IPR015240">
    <property type="entry name" value="tRNA_sdUridine_synth_fam1_C"/>
</dbReference>
<evidence type="ECO:0000256" key="2">
    <source>
        <dbReference type="ARBA" id="ARBA00005642"/>
    </source>
</evidence>
<feature type="domain" description="tRNA pseudouridylate synthase B C-terminal" evidence="8">
    <location>
        <begin position="172"/>
        <end position="215"/>
    </location>
</feature>
<dbReference type="NCBIfam" id="TIGR00431">
    <property type="entry name" value="TruB"/>
    <property type="match status" value="1"/>
</dbReference>
<feature type="domain" description="tRNA pseudouridine synthase II TruB subfamily 1 C-terminal" evidence="7">
    <location>
        <begin position="232"/>
        <end position="280"/>
    </location>
</feature>
<keyword evidence="3 5" id="KW-0819">tRNA processing</keyword>
<gene>
    <name evidence="5 9" type="primary">truB</name>
    <name evidence="9" type="ORF">RFV38_07165</name>
</gene>
<proteinExistence type="inferred from homology"/>
<dbReference type="Pfam" id="PF01509">
    <property type="entry name" value="TruB_N"/>
    <property type="match status" value="1"/>
</dbReference>
<evidence type="ECO:0000313" key="10">
    <source>
        <dbReference type="Proteomes" id="UP001279681"/>
    </source>
</evidence>
<dbReference type="Gene3D" id="3.30.2350.10">
    <property type="entry name" value="Pseudouridine synthase"/>
    <property type="match status" value="1"/>
</dbReference>
<name>A0ABU4W9Q8_9FUSO</name>
<accession>A0ABU4W9Q8</accession>
<dbReference type="InterPro" id="IPR032819">
    <property type="entry name" value="TruB_C"/>
</dbReference>
<protein>
    <recommendedName>
        <fullName evidence="5">tRNA pseudouridine synthase B</fullName>
        <ecNumber evidence="5">5.4.99.25</ecNumber>
    </recommendedName>
    <alternativeName>
        <fullName evidence="5">tRNA pseudouridine(55) synthase</fullName>
        <shortName evidence="5">Psi55 synthase</shortName>
    </alternativeName>
    <alternativeName>
        <fullName evidence="5">tRNA pseudouridylate synthase</fullName>
    </alternativeName>
    <alternativeName>
        <fullName evidence="5">tRNA-uridine isomerase</fullName>
    </alternativeName>
</protein>
<dbReference type="Proteomes" id="UP001279681">
    <property type="component" value="Unassembled WGS sequence"/>
</dbReference>
<evidence type="ECO:0000256" key="1">
    <source>
        <dbReference type="ARBA" id="ARBA00000385"/>
    </source>
</evidence>
<evidence type="ECO:0000259" key="8">
    <source>
        <dbReference type="Pfam" id="PF16198"/>
    </source>
</evidence>
<keyword evidence="10" id="KW-1185">Reference proteome</keyword>
<evidence type="ECO:0000259" key="6">
    <source>
        <dbReference type="Pfam" id="PF01509"/>
    </source>
</evidence>
<dbReference type="SUPFAM" id="SSF55120">
    <property type="entry name" value="Pseudouridine synthase"/>
    <property type="match status" value="1"/>
</dbReference>
<dbReference type="Pfam" id="PF09157">
    <property type="entry name" value="TruB-C_2"/>
    <property type="match status" value="1"/>
</dbReference>
<dbReference type="GO" id="GO:0160148">
    <property type="term" value="F:tRNA pseudouridine(55) synthase activity"/>
    <property type="evidence" value="ECO:0007669"/>
    <property type="project" value="UniProtKB-EC"/>
</dbReference>
<dbReference type="RefSeq" id="WP_320313678.1">
    <property type="nucleotide sequence ID" value="NZ_JAVIKH010000008.1"/>
</dbReference>
<dbReference type="EMBL" id="JAVIKH010000008">
    <property type="protein sequence ID" value="MDX8336273.1"/>
    <property type="molecule type" value="Genomic_DNA"/>
</dbReference>
<evidence type="ECO:0000313" key="9">
    <source>
        <dbReference type="EMBL" id="MDX8336273.1"/>
    </source>
</evidence>
<dbReference type="HAMAP" id="MF_01080">
    <property type="entry name" value="TruB_bact"/>
    <property type="match status" value="1"/>
</dbReference>
<evidence type="ECO:0000256" key="4">
    <source>
        <dbReference type="ARBA" id="ARBA00023235"/>
    </source>
</evidence>